<name>A0A2U1ZS33_9MICO</name>
<comment type="cofactor">
    <cofactor evidence="1">
        <name>Zn(2+)</name>
        <dbReference type="ChEBI" id="CHEBI:29105"/>
    </cofactor>
</comment>
<dbReference type="Proteomes" id="UP000245166">
    <property type="component" value="Unassembled WGS sequence"/>
</dbReference>
<organism evidence="7 8">
    <name type="scientific">Serinibacter arcticus</name>
    <dbReference type="NCBI Taxonomy" id="1655435"/>
    <lineage>
        <taxon>Bacteria</taxon>
        <taxon>Bacillati</taxon>
        <taxon>Actinomycetota</taxon>
        <taxon>Actinomycetes</taxon>
        <taxon>Micrococcales</taxon>
        <taxon>Beutenbergiaceae</taxon>
        <taxon>Serinibacter</taxon>
    </lineage>
</organism>
<evidence type="ECO:0000256" key="1">
    <source>
        <dbReference type="ARBA" id="ARBA00001947"/>
    </source>
</evidence>
<evidence type="ECO:0000313" key="8">
    <source>
        <dbReference type="Proteomes" id="UP000245166"/>
    </source>
</evidence>
<dbReference type="CDD" id="cd07730">
    <property type="entry name" value="metallo-hydrolase-like_MBL-fold"/>
    <property type="match status" value="1"/>
</dbReference>
<dbReference type="Gene3D" id="3.60.15.10">
    <property type="entry name" value="Ribonuclease Z/Hydroxyacylglutathione hydrolase-like"/>
    <property type="match status" value="1"/>
</dbReference>
<keyword evidence="4" id="KW-0378">Hydrolase</keyword>
<dbReference type="InterPro" id="IPR051013">
    <property type="entry name" value="MBL_superfamily_lactonases"/>
</dbReference>
<proteinExistence type="inferred from homology"/>
<evidence type="ECO:0000256" key="5">
    <source>
        <dbReference type="ARBA" id="ARBA00022833"/>
    </source>
</evidence>
<dbReference type="AlphaFoldDB" id="A0A2U1ZS33"/>
<evidence type="ECO:0000256" key="2">
    <source>
        <dbReference type="ARBA" id="ARBA00007749"/>
    </source>
</evidence>
<dbReference type="GO" id="GO:0016787">
    <property type="term" value="F:hydrolase activity"/>
    <property type="evidence" value="ECO:0007669"/>
    <property type="project" value="UniProtKB-KW"/>
</dbReference>
<dbReference type="GO" id="GO:0046872">
    <property type="term" value="F:metal ion binding"/>
    <property type="evidence" value="ECO:0007669"/>
    <property type="project" value="UniProtKB-KW"/>
</dbReference>
<accession>A0A2U1ZS33</accession>
<dbReference type="SUPFAM" id="SSF56281">
    <property type="entry name" value="Metallo-hydrolase/oxidoreductase"/>
    <property type="match status" value="1"/>
</dbReference>
<evidence type="ECO:0000259" key="6">
    <source>
        <dbReference type="SMART" id="SM00849"/>
    </source>
</evidence>
<comment type="similarity">
    <text evidence="2">Belongs to the metallo-beta-lactamase superfamily.</text>
</comment>
<dbReference type="InterPro" id="IPR001279">
    <property type="entry name" value="Metallo-B-lactamas"/>
</dbReference>
<dbReference type="RefSeq" id="WP_109228187.1">
    <property type="nucleotide sequence ID" value="NZ_PYHR01000002.1"/>
</dbReference>
<evidence type="ECO:0000256" key="3">
    <source>
        <dbReference type="ARBA" id="ARBA00022723"/>
    </source>
</evidence>
<keyword evidence="5" id="KW-0862">Zinc</keyword>
<evidence type="ECO:0000313" key="7">
    <source>
        <dbReference type="EMBL" id="PWD49804.1"/>
    </source>
</evidence>
<keyword evidence="3" id="KW-0479">Metal-binding</keyword>
<dbReference type="InterPro" id="IPR036866">
    <property type="entry name" value="RibonucZ/Hydroxyglut_hydro"/>
</dbReference>
<comment type="caution">
    <text evidence="7">The sequence shown here is derived from an EMBL/GenBank/DDBJ whole genome shotgun (WGS) entry which is preliminary data.</text>
</comment>
<protein>
    <submittedName>
        <fullName evidence="7">MBL fold metallo-hydrolase</fullName>
    </submittedName>
</protein>
<reference evidence="7 8" key="1">
    <citation type="submission" date="2018-03" db="EMBL/GenBank/DDBJ databases">
        <title>Genome assembly of novel Miniimonas species PCH200.</title>
        <authorList>
            <person name="Thakur V."/>
            <person name="Kumar V."/>
            <person name="Singh D."/>
        </authorList>
    </citation>
    <scope>NUCLEOTIDE SEQUENCE [LARGE SCALE GENOMIC DNA]</scope>
    <source>
        <strain evidence="7 8">PCH200</strain>
    </source>
</reference>
<feature type="domain" description="Metallo-beta-lactamase" evidence="6">
    <location>
        <begin position="38"/>
        <end position="272"/>
    </location>
</feature>
<evidence type="ECO:0000256" key="4">
    <source>
        <dbReference type="ARBA" id="ARBA00022801"/>
    </source>
</evidence>
<dbReference type="Pfam" id="PF00753">
    <property type="entry name" value="Lactamase_B"/>
    <property type="match status" value="1"/>
</dbReference>
<keyword evidence="8" id="KW-1185">Reference proteome</keyword>
<sequence>MTDEGPLEVCVELLVAGWTTHPGFVARRGAGRRPVRFPALVAAVRHPDGVVLYDTGYAPRVQRAVRRGIDRVYGALLPVHVEPEQAVVRQLAERGIAPEDVTAVVLSHLHADHLGGLRDLPRARVVVDPSAIAAMRSARGLGRLVRGWLPALLPSDLEARLIDPASLPLAAGSGADLAPLAPGRDLTGDGAVVVVPLPGHSDEHLGLLVRARGREVLLLGDAVWDLRAVTDGELPHPVVRLITRDWRGYRATIDDLAALARRRSDLLLLPSHDEAAVERARGLLEP</sequence>
<gene>
    <name evidence="7" type="ORF">C8046_02935</name>
</gene>
<dbReference type="SMART" id="SM00849">
    <property type="entry name" value="Lactamase_B"/>
    <property type="match status" value="1"/>
</dbReference>
<dbReference type="PANTHER" id="PTHR42978">
    <property type="entry name" value="QUORUM-QUENCHING LACTONASE YTNP-RELATED-RELATED"/>
    <property type="match status" value="1"/>
</dbReference>
<dbReference type="EMBL" id="PYHR01000002">
    <property type="protein sequence ID" value="PWD49804.1"/>
    <property type="molecule type" value="Genomic_DNA"/>
</dbReference>
<dbReference type="OrthoDB" id="3196337at2"/>
<dbReference type="PANTHER" id="PTHR42978:SF2">
    <property type="entry name" value="102 KBASES UNSTABLE REGION: FROM 1 TO 119443"/>
    <property type="match status" value="1"/>
</dbReference>